<comment type="caution">
    <text evidence="4">The sequence shown here is derived from an EMBL/GenBank/DDBJ whole genome shotgun (WGS) entry which is preliminary data.</text>
</comment>
<evidence type="ECO:0000313" key="4">
    <source>
        <dbReference type="EMBL" id="ETW99034.1"/>
    </source>
</evidence>
<feature type="domain" description="Luciferase-like" evidence="3">
    <location>
        <begin position="8"/>
        <end position="293"/>
    </location>
</feature>
<dbReference type="InterPro" id="IPR050766">
    <property type="entry name" value="Bact_Lucif_Oxidored"/>
</dbReference>
<proteinExistence type="predicted"/>
<reference evidence="4 5" key="1">
    <citation type="journal article" date="2014" name="Nature">
        <title>An environmental bacterial taxon with a large and distinct metabolic repertoire.</title>
        <authorList>
            <person name="Wilson M.C."/>
            <person name="Mori T."/>
            <person name="Ruckert C."/>
            <person name="Uria A.R."/>
            <person name="Helf M.J."/>
            <person name="Takada K."/>
            <person name="Gernert C."/>
            <person name="Steffens U.A."/>
            <person name="Heycke N."/>
            <person name="Schmitt S."/>
            <person name="Rinke C."/>
            <person name="Helfrich E.J."/>
            <person name="Brachmann A.O."/>
            <person name="Gurgui C."/>
            <person name="Wakimoto T."/>
            <person name="Kracht M."/>
            <person name="Crusemann M."/>
            <person name="Hentschel U."/>
            <person name="Abe I."/>
            <person name="Matsunaga S."/>
            <person name="Kalinowski J."/>
            <person name="Takeyama H."/>
            <person name="Piel J."/>
        </authorList>
    </citation>
    <scope>NUCLEOTIDE SEQUENCE [LARGE SCALE GENOMIC DNA]</scope>
    <source>
        <strain evidence="5">TSY1</strain>
    </source>
</reference>
<evidence type="ECO:0000259" key="3">
    <source>
        <dbReference type="Pfam" id="PF00296"/>
    </source>
</evidence>
<evidence type="ECO:0000313" key="5">
    <source>
        <dbReference type="Proteomes" id="UP000019141"/>
    </source>
</evidence>
<keyword evidence="5" id="KW-1185">Reference proteome</keyword>
<dbReference type="HOGENOM" id="CLU_027853_3_2_7"/>
<keyword evidence="1" id="KW-0560">Oxidoreductase</keyword>
<dbReference type="PANTHER" id="PTHR30137">
    <property type="entry name" value="LUCIFERASE-LIKE MONOOXYGENASE"/>
    <property type="match status" value="1"/>
</dbReference>
<dbReference type="GO" id="GO:0004497">
    <property type="term" value="F:monooxygenase activity"/>
    <property type="evidence" value="ECO:0007669"/>
    <property type="project" value="UniProtKB-KW"/>
</dbReference>
<dbReference type="Proteomes" id="UP000019141">
    <property type="component" value="Unassembled WGS sequence"/>
</dbReference>
<dbReference type="Gene3D" id="3.20.20.30">
    <property type="entry name" value="Luciferase-like domain"/>
    <property type="match status" value="1"/>
</dbReference>
<evidence type="ECO:0000256" key="1">
    <source>
        <dbReference type="ARBA" id="ARBA00023002"/>
    </source>
</evidence>
<dbReference type="AlphaFoldDB" id="W4LM94"/>
<dbReference type="GO" id="GO:0005829">
    <property type="term" value="C:cytosol"/>
    <property type="evidence" value="ECO:0007669"/>
    <property type="project" value="TreeGrafter"/>
</dbReference>
<evidence type="ECO:0000256" key="2">
    <source>
        <dbReference type="ARBA" id="ARBA00023033"/>
    </source>
</evidence>
<gene>
    <name evidence="4" type="ORF">ETSY1_16505</name>
</gene>
<name>W4LM94_ENTF1</name>
<accession>W4LM94</accession>
<protein>
    <recommendedName>
        <fullName evidence="3">Luciferase-like domain-containing protein</fullName>
    </recommendedName>
</protein>
<dbReference type="GO" id="GO:0016705">
    <property type="term" value="F:oxidoreductase activity, acting on paired donors, with incorporation or reduction of molecular oxygen"/>
    <property type="evidence" value="ECO:0007669"/>
    <property type="project" value="InterPro"/>
</dbReference>
<dbReference type="EMBL" id="AZHW01000489">
    <property type="protein sequence ID" value="ETW99034.1"/>
    <property type="molecule type" value="Genomic_DNA"/>
</dbReference>
<dbReference type="SUPFAM" id="SSF51679">
    <property type="entry name" value="Bacterial luciferase-like"/>
    <property type="match status" value="1"/>
</dbReference>
<sequence length="336" mass="37733">MTLPLRLGVVYDFRNPPDSGIDTPRLYAEILDQVIWLEQLGLDLVWFTEHHFVDDGYLPSWIPVAGAMAARTQRIRFSTDICLLPFNHPVRLAEDLAVLDNLSGGRIEVGIGMGYAPHEFHGFGMPVSHRVSRTEEGLEILRRCFAGERFSFHGKRYQVNDVVIKPGYVQPGGPPLWLATTTAASAHRAAQYDCHLLPQGPHDETIVPWMDDLKASGRNPDDYRIGIIRSCLVTDDPERDWPPVRQAERYRMELYSRFFAAAGRGAGPHLDMARIPQTWVVGSAEHCVAELSAFIAEHRLTDLVTWAVPPGMRPDQMAPHLERFATEVAPRLKAAV</sequence>
<organism evidence="4 5">
    <name type="scientific">Entotheonella factor</name>
    <dbReference type="NCBI Taxonomy" id="1429438"/>
    <lineage>
        <taxon>Bacteria</taxon>
        <taxon>Pseudomonadati</taxon>
        <taxon>Nitrospinota/Tectimicrobiota group</taxon>
        <taxon>Candidatus Tectimicrobiota</taxon>
        <taxon>Candidatus Entotheonellia</taxon>
        <taxon>Candidatus Entotheonellales</taxon>
        <taxon>Candidatus Entotheonellaceae</taxon>
        <taxon>Candidatus Entotheonella</taxon>
    </lineage>
</organism>
<dbReference type="PANTHER" id="PTHR30137:SF8">
    <property type="entry name" value="BLR5498 PROTEIN"/>
    <property type="match status" value="1"/>
</dbReference>
<dbReference type="Pfam" id="PF00296">
    <property type="entry name" value="Bac_luciferase"/>
    <property type="match status" value="1"/>
</dbReference>
<dbReference type="InterPro" id="IPR011251">
    <property type="entry name" value="Luciferase-like_dom"/>
</dbReference>
<dbReference type="InterPro" id="IPR036661">
    <property type="entry name" value="Luciferase-like_sf"/>
</dbReference>
<keyword evidence="2" id="KW-0503">Monooxygenase</keyword>